<accession>A0A1R1S6R7</accession>
<dbReference type="Proteomes" id="UP000186168">
    <property type="component" value="Unassembled WGS sequence"/>
</dbReference>
<dbReference type="PANTHER" id="PTHR43639:SF1">
    <property type="entry name" value="SHORT-CHAIN DEHYDROGENASE_REDUCTASE FAMILY PROTEIN"/>
    <property type="match status" value="1"/>
</dbReference>
<dbReference type="InterPro" id="IPR002347">
    <property type="entry name" value="SDR_fam"/>
</dbReference>
<reference evidence="4 5" key="1">
    <citation type="submission" date="2013-05" db="EMBL/GenBank/DDBJ databases">
        <title>Genome sequence of Streptomyces sparsogenes DSM 40356.</title>
        <authorList>
            <person name="Coyne S."/>
            <person name="Seebeck F.P."/>
        </authorList>
    </citation>
    <scope>NUCLEOTIDE SEQUENCE [LARGE SCALE GENOMIC DNA]</scope>
    <source>
        <strain evidence="4 5">DSM 40356</strain>
    </source>
</reference>
<protein>
    <submittedName>
        <fullName evidence="4">Short-chain dehydrogenase/reductase SDR</fullName>
    </submittedName>
</protein>
<dbReference type="AlphaFoldDB" id="A0A1R1S6R7"/>
<dbReference type="PRINTS" id="PR00081">
    <property type="entry name" value="GDHRDH"/>
</dbReference>
<keyword evidence="5" id="KW-1185">Reference proteome</keyword>
<dbReference type="RefSeq" id="WP_079150841.1">
    <property type="nucleotide sequence ID" value="NZ_ASQP01000499.1"/>
</dbReference>
<evidence type="ECO:0000256" key="3">
    <source>
        <dbReference type="SAM" id="MobiDB-lite"/>
    </source>
</evidence>
<dbReference type="Gene3D" id="3.40.50.720">
    <property type="entry name" value="NAD(P)-binding Rossmann-like Domain"/>
    <property type="match status" value="1"/>
</dbReference>
<gene>
    <name evidence="4" type="ORF">SPAR_38744</name>
</gene>
<feature type="region of interest" description="Disordered" evidence="3">
    <location>
        <begin position="1"/>
        <end position="36"/>
    </location>
</feature>
<dbReference type="PANTHER" id="PTHR43639">
    <property type="entry name" value="OXIDOREDUCTASE, SHORT-CHAIN DEHYDROGENASE/REDUCTASE FAMILY (AFU_ORTHOLOGUE AFUA_5G02870)"/>
    <property type="match status" value="1"/>
</dbReference>
<dbReference type="SUPFAM" id="SSF51735">
    <property type="entry name" value="NAD(P)-binding Rossmann-fold domains"/>
    <property type="match status" value="1"/>
</dbReference>
<keyword evidence="2" id="KW-0560">Oxidoreductase</keyword>
<evidence type="ECO:0000313" key="4">
    <source>
        <dbReference type="EMBL" id="OMI33977.1"/>
    </source>
</evidence>
<comment type="similarity">
    <text evidence="1">Belongs to the short-chain dehydrogenases/reductases (SDR) family.</text>
</comment>
<organism evidence="4 5">
    <name type="scientific">Streptomyces sparsogenes DSM 40356</name>
    <dbReference type="NCBI Taxonomy" id="1331668"/>
    <lineage>
        <taxon>Bacteria</taxon>
        <taxon>Bacillati</taxon>
        <taxon>Actinomycetota</taxon>
        <taxon>Actinomycetes</taxon>
        <taxon>Kitasatosporales</taxon>
        <taxon>Streptomycetaceae</taxon>
        <taxon>Streptomyces</taxon>
    </lineage>
</organism>
<sequence length="281" mass="28519">MSVETAEQAERGEQAERAEPAGAAEPTEPARPDTLGLDGKVALVTGATRGVGFAVARKLATAGAQVILDYAHSDADAARALRDLSGLGGGAVARRADVTRPEQLHALLAAVRDQYGRLDIFVHSAASWHPMPAVGARPDDVRADMSAALDPLLYGAPAIADLMAGGPGRIVAVSSSGAHRAVPRYVGPGIAKAALESLVGYLAVELAGRRIAVNAVATAKLDKGPDTPDPATAAALAARTPGGRLTTPRDVADVVALLCTAEAGWIQGQVITADGGLSLRA</sequence>
<feature type="compositionally biased region" description="Basic and acidic residues" evidence="3">
    <location>
        <begin position="8"/>
        <end position="19"/>
    </location>
</feature>
<dbReference type="EMBL" id="ASQP01000499">
    <property type="protein sequence ID" value="OMI33977.1"/>
    <property type="molecule type" value="Genomic_DNA"/>
</dbReference>
<dbReference type="GO" id="GO:0016491">
    <property type="term" value="F:oxidoreductase activity"/>
    <property type="evidence" value="ECO:0007669"/>
    <property type="project" value="UniProtKB-KW"/>
</dbReference>
<comment type="caution">
    <text evidence="4">The sequence shown here is derived from an EMBL/GenBank/DDBJ whole genome shotgun (WGS) entry which is preliminary data.</text>
</comment>
<evidence type="ECO:0000256" key="2">
    <source>
        <dbReference type="ARBA" id="ARBA00023002"/>
    </source>
</evidence>
<name>A0A1R1S6R7_9ACTN</name>
<proteinExistence type="inferred from homology"/>
<dbReference type="GeneID" id="96742500"/>
<evidence type="ECO:0000313" key="5">
    <source>
        <dbReference type="Proteomes" id="UP000186168"/>
    </source>
</evidence>
<evidence type="ECO:0000256" key="1">
    <source>
        <dbReference type="ARBA" id="ARBA00006484"/>
    </source>
</evidence>
<dbReference type="STRING" id="67365.GCA_001704635_04865"/>
<dbReference type="Pfam" id="PF13561">
    <property type="entry name" value="adh_short_C2"/>
    <property type="match status" value="1"/>
</dbReference>
<dbReference type="InterPro" id="IPR036291">
    <property type="entry name" value="NAD(P)-bd_dom_sf"/>
</dbReference>